<dbReference type="InterPro" id="IPR025699">
    <property type="entry name" value="ABC2_memb-like"/>
</dbReference>
<feature type="transmembrane region" description="Helical" evidence="1">
    <location>
        <begin position="20"/>
        <end position="47"/>
    </location>
</feature>
<keyword evidence="3" id="KW-1185">Reference proteome</keyword>
<organism evidence="2 3">
    <name type="scientific">Staphylococcus hsinchuensis</name>
    <dbReference type="NCBI Taxonomy" id="3051183"/>
    <lineage>
        <taxon>Bacteria</taxon>
        <taxon>Bacillati</taxon>
        <taxon>Bacillota</taxon>
        <taxon>Bacilli</taxon>
        <taxon>Bacillales</taxon>
        <taxon>Staphylococcaceae</taxon>
        <taxon>Staphylococcus</taxon>
    </lineage>
</organism>
<keyword evidence="1" id="KW-0472">Membrane</keyword>
<sequence>MKGLMLSSFYTSKKSLYTNLVIGIIASILFAFINPYMCCFLPMVFLISPVTDNIKHEKDSKWMYYISTLPTGRSLYVKGYYAYFGILILAGLILGSIVSLIFTQSFKVMLVTALIGIGAAGVYTIIFPLTFKFGPENSNVIMIAVAIIMLLIYFVFYFGIILPNIIKSDFSYTAAAEIPSTFIGAGIFGVFGLISIVGSYLLSLNVFKKQDL</sequence>
<gene>
    <name evidence="2" type="ORF">QQM35_02825</name>
</gene>
<proteinExistence type="predicted"/>
<feature type="transmembrane region" description="Helical" evidence="1">
    <location>
        <begin position="80"/>
        <end position="102"/>
    </location>
</feature>
<feature type="transmembrane region" description="Helical" evidence="1">
    <location>
        <begin position="182"/>
        <end position="207"/>
    </location>
</feature>
<evidence type="ECO:0000313" key="3">
    <source>
        <dbReference type="Proteomes" id="UP001436297"/>
    </source>
</evidence>
<name>A0ABZ3EE08_9STAP</name>
<feature type="transmembrane region" description="Helical" evidence="1">
    <location>
        <begin position="141"/>
        <end position="162"/>
    </location>
</feature>
<keyword evidence="1" id="KW-1133">Transmembrane helix</keyword>
<accession>A0ABZ3EE08</accession>
<dbReference type="EMBL" id="CP128355">
    <property type="protein sequence ID" value="XAF71071.1"/>
    <property type="molecule type" value="Genomic_DNA"/>
</dbReference>
<dbReference type="Pfam" id="PF13346">
    <property type="entry name" value="ABC2_membrane_5"/>
    <property type="match status" value="1"/>
</dbReference>
<dbReference type="RefSeq" id="WP_251942375.1">
    <property type="nucleotide sequence ID" value="NZ_CP128355.1"/>
</dbReference>
<evidence type="ECO:0000313" key="2">
    <source>
        <dbReference type="EMBL" id="XAF71071.1"/>
    </source>
</evidence>
<keyword evidence="1" id="KW-0812">Transmembrane</keyword>
<evidence type="ECO:0000256" key="1">
    <source>
        <dbReference type="SAM" id="Phobius"/>
    </source>
</evidence>
<feature type="transmembrane region" description="Helical" evidence="1">
    <location>
        <begin position="108"/>
        <end position="129"/>
    </location>
</feature>
<dbReference type="Proteomes" id="UP001436297">
    <property type="component" value="Chromosome"/>
</dbReference>
<reference evidence="2 3" key="1">
    <citation type="journal article" date="2024" name="Pathogens">
        <title>Staphylococcus hsinchuensis sp. nov., Isolated from Soymilk.</title>
        <authorList>
            <person name="Wang Y.T."/>
            <person name="Lin Y.C."/>
            <person name="Hsieh Y.H."/>
            <person name="Lin Y.T."/>
            <person name="Hamada M."/>
            <person name="Chen C.C."/>
            <person name="Liou J.S."/>
            <person name="Lee A.Y."/>
            <person name="Zhang W.L."/>
            <person name="Chen Y.T."/>
            <person name="Huang C.H."/>
        </authorList>
    </citation>
    <scope>NUCLEOTIDE SEQUENCE [LARGE SCALE GENOMIC DNA]</scope>
    <source>
        <strain evidence="2 3">H164</strain>
    </source>
</reference>
<protein>
    <submittedName>
        <fullName evidence="2">ABC-2 transporter permease</fullName>
    </submittedName>
</protein>